<dbReference type="InterPro" id="IPR013087">
    <property type="entry name" value="Znf_C2H2_type"/>
</dbReference>
<dbReference type="Proteomes" id="UP001375240">
    <property type="component" value="Unassembled WGS sequence"/>
</dbReference>
<keyword evidence="2" id="KW-0677">Repeat</keyword>
<dbReference type="PANTHER" id="PTHR24379">
    <property type="entry name" value="KRAB AND ZINC FINGER DOMAIN-CONTAINING"/>
    <property type="match status" value="1"/>
</dbReference>
<keyword evidence="3 5" id="KW-0863">Zinc-finger</keyword>
<feature type="domain" description="C2H2-type" evidence="7">
    <location>
        <begin position="90"/>
        <end position="113"/>
    </location>
</feature>
<feature type="compositionally biased region" description="Polar residues" evidence="6">
    <location>
        <begin position="305"/>
        <end position="326"/>
    </location>
</feature>
<dbReference type="PROSITE" id="PS50157">
    <property type="entry name" value="ZINC_FINGER_C2H2_2"/>
    <property type="match status" value="1"/>
</dbReference>
<evidence type="ECO:0000256" key="2">
    <source>
        <dbReference type="ARBA" id="ARBA00022737"/>
    </source>
</evidence>
<dbReference type="InterPro" id="IPR036236">
    <property type="entry name" value="Znf_C2H2_sf"/>
</dbReference>
<dbReference type="GO" id="GO:0008270">
    <property type="term" value="F:zinc ion binding"/>
    <property type="evidence" value="ECO:0007669"/>
    <property type="project" value="UniProtKB-KW"/>
</dbReference>
<dbReference type="SUPFAM" id="SSF57667">
    <property type="entry name" value="beta-beta-alpha zinc fingers"/>
    <property type="match status" value="1"/>
</dbReference>
<sequence>MAPYRNYDSDSDDSGDEDIVLVTNSVPVVIDSKDQYTCTHCIGKSAVFKSYNALIEHKVRVGHHYCRKCDEDFPDRDAIELHILNSNKHITCYLCSKEFRSESGLDTHMSQAHRQTAGAMCPKCHESFSTQSGLLQHIEGNLCPGGLRRGDVHSAINTHQTLTNDALRKEIEGGTRESFTREEQGSELINSFSHFKIYDKRDDSVPSPDNTRVEANPEWYDKAKRCWICPFKGCKKKYPLQHSFEQHLNSATHSSKDFHCPGCKKRFSSSSAILQHVESGMCRITRMSDYHLVKGGLTIPLGSESRASSQMETSQRESSQSHSLLTVESDFDEFGSDVDSEYRNRPLSTIV</sequence>
<dbReference type="PROSITE" id="PS00028">
    <property type="entry name" value="ZINC_FINGER_C2H2_1"/>
    <property type="match status" value="1"/>
</dbReference>
<dbReference type="EMBL" id="JAVHNQ010000001">
    <property type="protein sequence ID" value="KAK6359705.1"/>
    <property type="molecule type" value="Genomic_DNA"/>
</dbReference>
<reference evidence="8 9" key="1">
    <citation type="submission" date="2019-10" db="EMBL/GenBank/DDBJ databases">
        <authorList>
            <person name="Palmer J.M."/>
        </authorList>
    </citation>
    <scope>NUCLEOTIDE SEQUENCE [LARGE SCALE GENOMIC DNA]</scope>
    <source>
        <strain evidence="8 9">TWF696</strain>
    </source>
</reference>
<comment type="caution">
    <text evidence="8">The sequence shown here is derived from an EMBL/GenBank/DDBJ whole genome shotgun (WGS) entry which is preliminary data.</text>
</comment>
<organism evidence="8 9">
    <name type="scientific">Orbilia brochopaga</name>
    <dbReference type="NCBI Taxonomy" id="3140254"/>
    <lineage>
        <taxon>Eukaryota</taxon>
        <taxon>Fungi</taxon>
        <taxon>Dikarya</taxon>
        <taxon>Ascomycota</taxon>
        <taxon>Pezizomycotina</taxon>
        <taxon>Orbiliomycetes</taxon>
        <taxon>Orbiliales</taxon>
        <taxon>Orbiliaceae</taxon>
        <taxon>Orbilia</taxon>
    </lineage>
</organism>
<evidence type="ECO:0000256" key="3">
    <source>
        <dbReference type="ARBA" id="ARBA00022771"/>
    </source>
</evidence>
<dbReference type="Gene3D" id="3.30.160.60">
    <property type="entry name" value="Classic Zinc Finger"/>
    <property type="match status" value="2"/>
</dbReference>
<dbReference type="SMART" id="SM00355">
    <property type="entry name" value="ZnF_C2H2"/>
    <property type="match status" value="6"/>
</dbReference>
<evidence type="ECO:0000256" key="1">
    <source>
        <dbReference type="ARBA" id="ARBA00022723"/>
    </source>
</evidence>
<dbReference type="AlphaFoldDB" id="A0AAV9VCK5"/>
<accession>A0AAV9VCK5</accession>
<evidence type="ECO:0000256" key="5">
    <source>
        <dbReference type="PROSITE-ProRule" id="PRU00042"/>
    </source>
</evidence>
<dbReference type="Pfam" id="PF12874">
    <property type="entry name" value="zf-met"/>
    <property type="match status" value="2"/>
</dbReference>
<feature type="region of interest" description="Disordered" evidence="6">
    <location>
        <begin position="304"/>
        <end position="327"/>
    </location>
</feature>
<keyword evidence="4" id="KW-0862">Zinc</keyword>
<evidence type="ECO:0000256" key="4">
    <source>
        <dbReference type="ARBA" id="ARBA00022833"/>
    </source>
</evidence>
<dbReference type="Pfam" id="PF00096">
    <property type="entry name" value="zf-C2H2"/>
    <property type="match status" value="1"/>
</dbReference>
<keyword evidence="1" id="KW-0479">Metal-binding</keyword>
<evidence type="ECO:0000256" key="6">
    <source>
        <dbReference type="SAM" id="MobiDB-lite"/>
    </source>
</evidence>
<name>A0AAV9VCK5_9PEZI</name>
<evidence type="ECO:0000313" key="9">
    <source>
        <dbReference type="Proteomes" id="UP001375240"/>
    </source>
</evidence>
<dbReference type="PANTHER" id="PTHR24379:SF121">
    <property type="entry name" value="C2H2-TYPE DOMAIN-CONTAINING PROTEIN"/>
    <property type="match status" value="1"/>
</dbReference>
<protein>
    <recommendedName>
        <fullName evidence="7">C2H2-type domain-containing protein</fullName>
    </recommendedName>
</protein>
<keyword evidence="9" id="KW-1185">Reference proteome</keyword>
<evidence type="ECO:0000259" key="7">
    <source>
        <dbReference type="PROSITE" id="PS50157"/>
    </source>
</evidence>
<gene>
    <name evidence="8" type="ORF">TWF696_000847</name>
</gene>
<evidence type="ECO:0000313" key="8">
    <source>
        <dbReference type="EMBL" id="KAK6359705.1"/>
    </source>
</evidence>
<proteinExistence type="predicted"/>